<accession>A0A7R9GCK2</accession>
<proteinExistence type="predicted"/>
<evidence type="ECO:0000313" key="4">
    <source>
        <dbReference type="Proteomes" id="UP000678499"/>
    </source>
</evidence>
<dbReference type="EMBL" id="CAJPEX010000481">
    <property type="protein sequence ID" value="CAG0915932.1"/>
    <property type="molecule type" value="Genomic_DNA"/>
</dbReference>
<dbReference type="FunFam" id="3.30.830.10:FF:000015">
    <property type="entry name" value="Putative zinc metalloprotease"/>
    <property type="match status" value="1"/>
</dbReference>
<dbReference type="SUPFAM" id="SSF63411">
    <property type="entry name" value="LuxS/MPP-like metallohydrolase"/>
    <property type="match status" value="3"/>
</dbReference>
<organism evidence="3">
    <name type="scientific">Notodromas monacha</name>
    <dbReference type="NCBI Taxonomy" id="399045"/>
    <lineage>
        <taxon>Eukaryota</taxon>
        <taxon>Metazoa</taxon>
        <taxon>Ecdysozoa</taxon>
        <taxon>Arthropoda</taxon>
        <taxon>Crustacea</taxon>
        <taxon>Oligostraca</taxon>
        <taxon>Ostracoda</taxon>
        <taxon>Podocopa</taxon>
        <taxon>Podocopida</taxon>
        <taxon>Cypridocopina</taxon>
        <taxon>Cypridoidea</taxon>
        <taxon>Cyprididae</taxon>
        <taxon>Notodromas</taxon>
    </lineage>
</organism>
<evidence type="ECO:0000259" key="2">
    <source>
        <dbReference type="Pfam" id="PF05193"/>
    </source>
</evidence>
<feature type="domain" description="Peptidase M16 C-terminal" evidence="2">
    <location>
        <begin position="222"/>
        <end position="339"/>
    </location>
</feature>
<dbReference type="FunFam" id="3.30.830.10:FF:000031">
    <property type="entry name" value="Putative zinc metalloprotease"/>
    <property type="match status" value="1"/>
</dbReference>
<dbReference type="InterPro" id="IPR011765">
    <property type="entry name" value="Pept_M16_N"/>
</dbReference>
<sequence>MDRLGEAFGNFRLRYRGEIDGRLPVVIYKSEASGLTIVLHKVPGPIVNGYVALGTMNSPPTSTLYQITFIETTEPLDDDGLPHTLEHLVFMGSDEYPWKGMLDLVANRCFASGTNAWTAQDHTAYTMKTAGSGGFCNLLPIYLDHIFFPTLQDSSYLTEIHHINGIGDDGGIVYSEMQSIENTAGTMVHHAMKTHMYPGKTGYNVCSGGSLKNLRESCNNVKVKAFHRAFYRPENVWLIVTGHVTAVEVMDAIEPIERKLVKKVNDPFVRPWSSNVEDLKKTSDVKVLFPANEEDFGMVEVGWRGPFIKKGVDEIFGLSLLMDYMVDTAISPLRKAFVEMDCPLASRVGTDILDNAASSLIFMFHNVPISKLDLIAPKLMECLKSVKSSTFDMKRMSNILHRTKIDFMLLLESNPSLLLASETIGHMLYGTHINQFRDRLNRMDTIEQLMGKSKKFWVALLRKYFDPALPHVIVRGCPSIAMKQENASKEASRLNAQKQKLGKAGMELKEKLLTKAVKANEVAPDQEILESIPVPSVKGIRFHPITSYANFNMDAGRIESLAPNFDLGLIPFKMRIDDVNSSFIAMSLIINTSEISDDLRSYLPLYLKCVKETGLKLPSKVSWLRDDDAPKQPCLEQCPSGQPLAGASMDVICDSFRIVPHETVVTQLNIDTQVASAGLGIESKNAFSPGAFSQYAVFNVQVEMEKYVEGVQWLRNLVFYPHLEPSRVQIVASKLAQSVAQKRKEGRGVALALIKDLNYSRKSNVWVSGMIRQQRLLLEISDSFTKTRDAPLTKSKRLDSPVNEQSLEASAAHLLKLKELQKALINSASSMVIHMATDLCKLKSLRKTGLEDAWLETFAVASLNVPNKAEAEERIPSSGARLSVHEAKHDWLPAPDRLQIQPKSEPALRLDQSVAQFSKEDLLGRPDVVLGMGSVESAYLYQTVKTDILSYYHESYAPMLVFLQYFKQLEGPIWKAVRGKGLAYSYNFNLGVDEGLMHLSLGMASNILDAYAETEKIFRSHLDGKEKWNNLLFESAKSSLIYDLVERESSISSVVTQSLLAAFQSRAVDFFRNFLTDVNEVKLESMIAAGKSHMLALFDPEKSRCAIVCNPDKVSHIVGTFRKHYGRELRPFSSIEETPLSSSFA</sequence>
<dbReference type="Proteomes" id="UP000678499">
    <property type="component" value="Unassembled WGS sequence"/>
</dbReference>
<dbReference type="OrthoDB" id="4953at2759"/>
<gene>
    <name evidence="3" type="ORF">NMOB1V02_LOCUS3569</name>
</gene>
<evidence type="ECO:0000259" key="1">
    <source>
        <dbReference type="Pfam" id="PF00675"/>
    </source>
</evidence>
<feature type="domain" description="Peptidase M16 N-terminal" evidence="1">
    <location>
        <begin position="74"/>
        <end position="155"/>
    </location>
</feature>
<dbReference type="InterPro" id="IPR011249">
    <property type="entry name" value="Metalloenz_LuxS/M16"/>
</dbReference>
<keyword evidence="4" id="KW-1185">Reference proteome</keyword>
<dbReference type="PANTHER" id="PTHR43016:SF16">
    <property type="entry name" value="METALLOPROTEASE, PUTATIVE (AFU_ORTHOLOGUE AFUA_4G07610)-RELATED"/>
    <property type="match status" value="1"/>
</dbReference>
<reference evidence="3" key="1">
    <citation type="submission" date="2020-11" db="EMBL/GenBank/DDBJ databases">
        <authorList>
            <person name="Tran Van P."/>
        </authorList>
    </citation>
    <scope>NUCLEOTIDE SEQUENCE</scope>
</reference>
<protein>
    <submittedName>
        <fullName evidence="3">Uncharacterized protein</fullName>
    </submittedName>
</protein>
<dbReference type="AlphaFoldDB" id="A0A7R9GCK2"/>
<name>A0A7R9GCK2_9CRUS</name>
<dbReference type="Pfam" id="PF00675">
    <property type="entry name" value="Peptidase_M16"/>
    <property type="match status" value="1"/>
</dbReference>
<dbReference type="GO" id="GO:0046872">
    <property type="term" value="F:metal ion binding"/>
    <property type="evidence" value="ECO:0007669"/>
    <property type="project" value="InterPro"/>
</dbReference>
<dbReference type="Pfam" id="PF05193">
    <property type="entry name" value="Peptidase_M16_C"/>
    <property type="match status" value="1"/>
</dbReference>
<dbReference type="InterPro" id="IPR007863">
    <property type="entry name" value="Peptidase_M16_C"/>
</dbReference>
<dbReference type="Gene3D" id="3.30.830.10">
    <property type="entry name" value="Metalloenzyme, LuxS/M16 peptidase-like"/>
    <property type="match status" value="4"/>
</dbReference>
<dbReference type="EMBL" id="OA882518">
    <property type="protein sequence ID" value="CAD7275780.1"/>
    <property type="molecule type" value="Genomic_DNA"/>
</dbReference>
<dbReference type="PANTHER" id="PTHR43016">
    <property type="entry name" value="PRESEQUENCE PROTEASE"/>
    <property type="match status" value="1"/>
</dbReference>
<evidence type="ECO:0000313" key="3">
    <source>
        <dbReference type="EMBL" id="CAD7275780.1"/>
    </source>
</evidence>